<dbReference type="RefSeq" id="WP_249284876.1">
    <property type="nucleotide sequence ID" value="NZ_JACRSO010000002.1"/>
</dbReference>
<keyword evidence="5 7" id="KW-0472">Membrane</keyword>
<comment type="similarity">
    <text evidence="6">Belongs to the sodium:neurotransmitter symporter (SNF) (TC 2.A.22) family.</text>
</comment>
<evidence type="ECO:0000313" key="8">
    <source>
        <dbReference type="EMBL" id="MBC8528948.1"/>
    </source>
</evidence>
<feature type="transmembrane region" description="Helical" evidence="7">
    <location>
        <begin position="176"/>
        <end position="196"/>
    </location>
</feature>
<keyword evidence="9" id="KW-1185">Reference proteome</keyword>
<feature type="transmembrane region" description="Helical" evidence="7">
    <location>
        <begin position="40"/>
        <end position="67"/>
    </location>
</feature>
<protein>
    <recommendedName>
        <fullName evidence="6">Transporter</fullName>
    </recommendedName>
</protein>
<keyword evidence="4 7" id="KW-1133">Transmembrane helix</keyword>
<dbReference type="EMBL" id="JACRSO010000002">
    <property type="protein sequence ID" value="MBC8528948.1"/>
    <property type="molecule type" value="Genomic_DNA"/>
</dbReference>
<dbReference type="InterPro" id="IPR047218">
    <property type="entry name" value="YocR/YhdH-like"/>
</dbReference>
<evidence type="ECO:0000256" key="2">
    <source>
        <dbReference type="ARBA" id="ARBA00022448"/>
    </source>
</evidence>
<evidence type="ECO:0000256" key="6">
    <source>
        <dbReference type="RuleBase" id="RU003732"/>
    </source>
</evidence>
<dbReference type="InterPro" id="IPR000175">
    <property type="entry name" value="Na/ntran_symport"/>
</dbReference>
<dbReference type="NCBIfam" id="NF037979">
    <property type="entry name" value="Na_transp"/>
    <property type="match status" value="1"/>
</dbReference>
<dbReference type="PRINTS" id="PR00176">
    <property type="entry name" value="NANEUSMPORT"/>
</dbReference>
<keyword evidence="2 6" id="KW-0813">Transport</keyword>
<dbReference type="PANTHER" id="PTHR42948">
    <property type="entry name" value="TRANSPORTER"/>
    <property type="match status" value="1"/>
</dbReference>
<dbReference type="Proteomes" id="UP000654279">
    <property type="component" value="Unassembled WGS sequence"/>
</dbReference>
<dbReference type="GO" id="GO:0016020">
    <property type="term" value="C:membrane"/>
    <property type="evidence" value="ECO:0007669"/>
    <property type="project" value="UniProtKB-SubCell"/>
</dbReference>
<accession>A0A926HMB0</accession>
<dbReference type="Pfam" id="PF00209">
    <property type="entry name" value="SNF"/>
    <property type="match status" value="2"/>
</dbReference>
<evidence type="ECO:0000256" key="1">
    <source>
        <dbReference type="ARBA" id="ARBA00004141"/>
    </source>
</evidence>
<keyword evidence="3 6" id="KW-0812">Transmembrane</keyword>
<feature type="transmembrane region" description="Helical" evidence="7">
    <location>
        <begin position="434"/>
        <end position="452"/>
    </location>
</feature>
<feature type="transmembrane region" description="Helical" evidence="7">
    <location>
        <begin position="348"/>
        <end position="372"/>
    </location>
</feature>
<feature type="transmembrane region" description="Helical" evidence="7">
    <location>
        <begin position="256"/>
        <end position="276"/>
    </location>
</feature>
<dbReference type="SUPFAM" id="SSF161070">
    <property type="entry name" value="SNF-like"/>
    <property type="match status" value="1"/>
</dbReference>
<dbReference type="PROSITE" id="PS00610">
    <property type="entry name" value="NA_NEUROTRAN_SYMP_1"/>
    <property type="match status" value="1"/>
</dbReference>
<feature type="transmembrane region" description="Helical" evidence="7">
    <location>
        <begin position="392"/>
        <end position="413"/>
    </location>
</feature>
<dbReference type="AlphaFoldDB" id="A0A926HMB0"/>
<feature type="transmembrane region" description="Helical" evidence="7">
    <location>
        <begin position="7"/>
        <end position="28"/>
    </location>
</feature>
<proteinExistence type="inferred from homology"/>
<feature type="transmembrane region" description="Helical" evidence="7">
    <location>
        <begin position="216"/>
        <end position="244"/>
    </location>
</feature>
<dbReference type="PROSITE" id="PS50267">
    <property type="entry name" value="NA_NEUROTRAN_SYMP_3"/>
    <property type="match status" value="1"/>
</dbReference>
<evidence type="ECO:0000313" key="9">
    <source>
        <dbReference type="Proteomes" id="UP000654279"/>
    </source>
</evidence>
<feature type="transmembrane region" description="Helical" evidence="7">
    <location>
        <begin position="88"/>
        <end position="116"/>
    </location>
</feature>
<gene>
    <name evidence="8" type="ORF">H8699_05870</name>
</gene>
<feature type="transmembrane region" description="Helical" evidence="7">
    <location>
        <begin position="306"/>
        <end position="328"/>
    </location>
</feature>
<sequence length="458" mass="50032">MQQRERFGSRLGFILISAGCAIGLGNVWRFPYIVGQNGGAAFVLIYLFFLVVLGLPIMVMEFSVGRASQKSVASSFRALEPKGSKWHWFGYFAMAGNYLLMMFYTTIAGWMLAYLFKMARGEFNGLSAGQVQAAFQGLQADPAAQILWMLLVVLLGFGICSLGLRNGVEKITKVMMTCLLAILGILAVHSILLPGASEGLRFYLMPDFGKMAQSGAGNVVFAAMGQAFFTLSIGIGSMAIFGTYIDKERSLMGESLNIMILDTCVAFVAGLIIFPACSAFNVQPDSGPNLIFITLPNVFNGMEGGALWGSLFFIFMSFAALSTVVAVFENILSFAMDLWGWSRRKAALINILLVAVLSVPCALGPNLLGGFTPFGPGSSVLDLEDFIVSNNLLPLGALVYLFFCVSRYGWGWDQFIAEADAGRGLKFPRWARKYVTYVLPIIVLYILIQGYLDKFLFH</sequence>
<organism evidence="8 9">
    <name type="scientific">Luoshenia tenuis</name>
    <dbReference type="NCBI Taxonomy" id="2763654"/>
    <lineage>
        <taxon>Bacteria</taxon>
        <taxon>Bacillati</taxon>
        <taxon>Bacillota</taxon>
        <taxon>Clostridia</taxon>
        <taxon>Christensenellales</taxon>
        <taxon>Christensenellaceae</taxon>
        <taxon>Luoshenia</taxon>
    </lineage>
</organism>
<dbReference type="PANTHER" id="PTHR42948:SF1">
    <property type="entry name" value="TRANSPORTER"/>
    <property type="match status" value="1"/>
</dbReference>
<dbReference type="CDD" id="cd10336">
    <property type="entry name" value="SLC6sbd_Tyt1-Like"/>
    <property type="match status" value="1"/>
</dbReference>
<reference evidence="8" key="1">
    <citation type="submission" date="2020-08" db="EMBL/GenBank/DDBJ databases">
        <title>Genome public.</title>
        <authorList>
            <person name="Liu C."/>
            <person name="Sun Q."/>
        </authorList>
    </citation>
    <scope>NUCLEOTIDE SEQUENCE</scope>
    <source>
        <strain evidence="8">NSJ-44</strain>
    </source>
</reference>
<keyword evidence="6" id="KW-0769">Symport</keyword>
<evidence type="ECO:0000256" key="4">
    <source>
        <dbReference type="ARBA" id="ARBA00022989"/>
    </source>
</evidence>
<dbReference type="GO" id="GO:0015293">
    <property type="term" value="F:symporter activity"/>
    <property type="evidence" value="ECO:0007669"/>
    <property type="project" value="UniProtKB-KW"/>
</dbReference>
<feature type="transmembrane region" description="Helical" evidence="7">
    <location>
        <begin position="146"/>
        <end position="164"/>
    </location>
</feature>
<name>A0A926HMB0_9FIRM</name>
<comment type="subcellular location">
    <subcellularLocation>
        <location evidence="1">Membrane</location>
        <topology evidence="1">Multi-pass membrane protein</topology>
    </subcellularLocation>
</comment>
<evidence type="ECO:0000256" key="3">
    <source>
        <dbReference type="ARBA" id="ARBA00022692"/>
    </source>
</evidence>
<evidence type="ECO:0000256" key="5">
    <source>
        <dbReference type="ARBA" id="ARBA00023136"/>
    </source>
</evidence>
<comment type="caution">
    <text evidence="8">The sequence shown here is derived from an EMBL/GenBank/DDBJ whole genome shotgun (WGS) entry which is preliminary data.</text>
</comment>
<dbReference type="InterPro" id="IPR037272">
    <property type="entry name" value="SNS_sf"/>
</dbReference>
<evidence type="ECO:0000256" key="7">
    <source>
        <dbReference type="SAM" id="Phobius"/>
    </source>
</evidence>